<keyword evidence="1 4" id="KW-0328">Glycosyltransferase</keyword>
<dbReference type="Pfam" id="PF00534">
    <property type="entry name" value="Glycos_transf_1"/>
    <property type="match status" value="1"/>
</dbReference>
<dbReference type="EC" id="2.4.-.-" evidence="4"/>
<name>A0ABW8AS33_9ACTN</name>
<evidence type="ECO:0000259" key="3">
    <source>
        <dbReference type="Pfam" id="PF00534"/>
    </source>
</evidence>
<dbReference type="EMBL" id="JBITLV010000005">
    <property type="protein sequence ID" value="MFI7588422.1"/>
    <property type="molecule type" value="Genomic_DNA"/>
</dbReference>
<accession>A0ABW8AS33</accession>
<dbReference type="InterPro" id="IPR001296">
    <property type="entry name" value="Glyco_trans_1"/>
</dbReference>
<dbReference type="SUPFAM" id="SSF53756">
    <property type="entry name" value="UDP-Glycosyltransferase/glycogen phosphorylase"/>
    <property type="match status" value="1"/>
</dbReference>
<sequence length="409" mass="43058">MLTVLPGRDVTGDAWIGETFAAVSRVPVGSRGPVVWPFTPYYSGNPFQAVLYGGFADRSMVAAPAFRVGDLLRGTDGWPADLPLVVHLHWLNQVLAGASSAAAAGAAVDEHSRLLDTLTARGAKLVWTVHNALPHDTAFEAQEVRLREEVLARADLVHVMSPLTAELVSPWFTLPADRTYRCDHPGYQGVYPDWVSALEARSRLRIPEGSVALLVTGALKPYKGLLDLLDAVDVVNAAAPQGIVLVVAGASDGAPETERFLARAYLHPAVRVLPGKVAESDFQVLLRGTDVVALPYRRSLNSGVLALALTFGKPVLLPSGSGSAPVVAADPGAAFLYDAEAGPEALVAALRSLLGADLAAAQVAAAAAGRRIDRATVAGRFADDLRGWADTGHLPRDHAEALPVDEPPS</sequence>
<feature type="domain" description="Glycosyl transferase family 1" evidence="3">
    <location>
        <begin position="200"/>
        <end position="357"/>
    </location>
</feature>
<proteinExistence type="predicted"/>
<evidence type="ECO:0000256" key="1">
    <source>
        <dbReference type="ARBA" id="ARBA00022676"/>
    </source>
</evidence>
<evidence type="ECO:0000313" key="4">
    <source>
        <dbReference type="EMBL" id="MFI7588422.1"/>
    </source>
</evidence>
<evidence type="ECO:0000256" key="2">
    <source>
        <dbReference type="ARBA" id="ARBA00022679"/>
    </source>
</evidence>
<dbReference type="GO" id="GO:0016757">
    <property type="term" value="F:glycosyltransferase activity"/>
    <property type="evidence" value="ECO:0007669"/>
    <property type="project" value="UniProtKB-KW"/>
</dbReference>
<reference evidence="4 5" key="1">
    <citation type="submission" date="2024-10" db="EMBL/GenBank/DDBJ databases">
        <title>The Natural Products Discovery Center: Release of the First 8490 Sequenced Strains for Exploring Actinobacteria Biosynthetic Diversity.</title>
        <authorList>
            <person name="Kalkreuter E."/>
            <person name="Kautsar S.A."/>
            <person name="Yang D."/>
            <person name="Bader C.D."/>
            <person name="Teijaro C.N."/>
            <person name="Fluegel L."/>
            <person name="Davis C.M."/>
            <person name="Simpson J.R."/>
            <person name="Lauterbach L."/>
            <person name="Steele A.D."/>
            <person name="Gui C."/>
            <person name="Meng S."/>
            <person name="Li G."/>
            <person name="Viehrig K."/>
            <person name="Ye F."/>
            <person name="Su P."/>
            <person name="Kiefer A.F."/>
            <person name="Nichols A."/>
            <person name="Cepeda A.J."/>
            <person name="Yan W."/>
            <person name="Fan B."/>
            <person name="Jiang Y."/>
            <person name="Adhikari A."/>
            <person name="Zheng C.-J."/>
            <person name="Schuster L."/>
            <person name="Cowan T.M."/>
            <person name="Smanski M.J."/>
            <person name="Chevrette M.G."/>
            <person name="De Carvalho L.P.S."/>
            <person name="Shen B."/>
        </authorList>
    </citation>
    <scope>NUCLEOTIDE SEQUENCE [LARGE SCALE GENOMIC DNA]</scope>
    <source>
        <strain evidence="4 5">NPDC049639</strain>
    </source>
</reference>
<keyword evidence="2 4" id="KW-0808">Transferase</keyword>
<evidence type="ECO:0000313" key="5">
    <source>
        <dbReference type="Proteomes" id="UP001612915"/>
    </source>
</evidence>
<dbReference type="Proteomes" id="UP001612915">
    <property type="component" value="Unassembled WGS sequence"/>
</dbReference>
<protein>
    <submittedName>
        <fullName evidence="4">Glycosyltransferase</fullName>
        <ecNumber evidence="4">2.4.-.-</ecNumber>
    </submittedName>
</protein>
<keyword evidence="5" id="KW-1185">Reference proteome</keyword>
<organism evidence="4 5">
    <name type="scientific">Spongisporangium articulatum</name>
    <dbReference type="NCBI Taxonomy" id="3362603"/>
    <lineage>
        <taxon>Bacteria</taxon>
        <taxon>Bacillati</taxon>
        <taxon>Actinomycetota</taxon>
        <taxon>Actinomycetes</taxon>
        <taxon>Kineosporiales</taxon>
        <taxon>Kineosporiaceae</taxon>
        <taxon>Spongisporangium</taxon>
    </lineage>
</organism>
<gene>
    <name evidence="4" type="ORF">ACIB24_15235</name>
</gene>
<dbReference type="RefSeq" id="WP_398282034.1">
    <property type="nucleotide sequence ID" value="NZ_JBITLV010000005.1"/>
</dbReference>
<dbReference type="PANTHER" id="PTHR12526">
    <property type="entry name" value="GLYCOSYLTRANSFERASE"/>
    <property type="match status" value="1"/>
</dbReference>
<dbReference type="PANTHER" id="PTHR12526:SF510">
    <property type="entry name" value="D-INOSITOL 3-PHOSPHATE GLYCOSYLTRANSFERASE"/>
    <property type="match status" value="1"/>
</dbReference>
<comment type="caution">
    <text evidence="4">The sequence shown here is derived from an EMBL/GenBank/DDBJ whole genome shotgun (WGS) entry which is preliminary data.</text>
</comment>
<dbReference type="Gene3D" id="3.40.50.2000">
    <property type="entry name" value="Glycogen Phosphorylase B"/>
    <property type="match status" value="2"/>
</dbReference>